<evidence type="ECO:0000256" key="1">
    <source>
        <dbReference type="ARBA" id="ARBA00010790"/>
    </source>
</evidence>
<dbReference type="OrthoDB" id="269227at2759"/>
<dbReference type="SUPFAM" id="SSF51905">
    <property type="entry name" value="FAD/NAD(P)-binding domain"/>
    <property type="match status" value="1"/>
</dbReference>
<evidence type="ECO:0000313" key="6">
    <source>
        <dbReference type="EMBL" id="KUI52942.1"/>
    </source>
</evidence>
<gene>
    <name evidence="6" type="ORF">VP1G_00326</name>
</gene>
<dbReference type="Proteomes" id="UP000078576">
    <property type="component" value="Unassembled WGS sequence"/>
</dbReference>
<dbReference type="GO" id="GO:0050660">
    <property type="term" value="F:flavin adenine dinucleotide binding"/>
    <property type="evidence" value="ECO:0007669"/>
    <property type="project" value="InterPro"/>
</dbReference>
<proteinExistence type="inferred from homology"/>
<dbReference type="PROSITE" id="PS00624">
    <property type="entry name" value="GMC_OXRED_2"/>
    <property type="match status" value="1"/>
</dbReference>
<dbReference type="STRING" id="694573.A0A194UMQ5"/>
<dbReference type="PROSITE" id="PS00623">
    <property type="entry name" value="GMC_OXRED_1"/>
    <property type="match status" value="1"/>
</dbReference>
<accession>A0A194UMQ5</accession>
<dbReference type="GO" id="GO:0016614">
    <property type="term" value="F:oxidoreductase activity, acting on CH-OH group of donors"/>
    <property type="evidence" value="ECO:0007669"/>
    <property type="project" value="InterPro"/>
</dbReference>
<feature type="binding site" evidence="2">
    <location>
        <position position="234"/>
    </location>
    <ligand>
        <name>FAD</name>
        <dbReference type="ChEBI" id="CHEBI:57692"/>
    </ligand>
</feature>
<dbReference type="Pfam" id="PF00732">
    <property type="entry name" value="GMC_oxred_N"/>
    <property type="match status" value="1"/>
</dbReference>
<organism evidence="6 7">
    <name type="scientific">Cytospora mali</name>
    <name type="common">Apple Valsa canker fungus</name>
    <name type="synonym">Valsa mali</name>
    <dbReference type="NCBI Taxonomy" id="578113"/>
    <lineage>
        <taxon>Eukaryota</taxon>
        <taxon>Fungi</taxon>
        <taxon>Dikarya</taxon>
        <taxon>Ascomycota</taxon>
        <taxon>Pezizomycotina</taxon>
        <taxon>Sordariomycetes</taxon>
        <taxon>Sordariomycetidae</taxon>
        <taxon>Diaporthales</taxon>
        <taxon>Cytosporaceae</taxon>
        <taxon>Cytospora</taxon>
    </lineage>
</organism>
<dbReference type="InterPro" id="IPR007867">
    <property type="entry name" value="GMC_OxRtase_C"/>
</dbReference>
<dbReference type="AlphaFoldDB" id="A0A194UMQ5"/>
<evidence type="ECO:0000259" key="4">
    <source>
        <dbReference type="PROSITE" id="PS00623"/>
    </source>
</evidence>
<keyword evidence="7" id="KW-1185">Reference proteome</keyword>
<evidence type="ECO:0000256" key="2">
    <source>
        <dbReference type="PIRSR" id="PIRSR000137-2"/>
    </source>
</evidence>
<dbReference type="Gene3D" id="3.30.560.10">
    <property type="entry name" value="Glucose Oxidase, domain 3"/>
    <property type="match status" value="1"/>
</dbReference>
<dbReference type="InterPro" id="IPR036188">
    <property type="entry name" value="FAD/NAD-bd_sf"/>
</dbReference>
<comment type="cofactor">
    <cofactor evidence="2">
        <name>FAD</name>
        <dbReference type="ChEBI" id="CHEBI:57692"/>
    </cofactor>
</comment>
<dbReference type="EMBL" id="KN714667">
    <property type="protein sequence ID" value="KUI52942.1"/>
    <property type="molecule type" value="Genomic_DNA"/>
</dbReference>
<reference evidence="7" key="1">
    <citation type="submission" date="2014-12" db="EMBL/GenBank/DDBJ databases">
        <title>Genome Sequence of Valsa Canker Pathogens Uncovers a Specific Adaption of Colonization on Woody Bark.</title>
        <authorList>
            <person name="Yin Z."/>
            <person name="Liu H."/>
            <person name="Gao X."/>
            <person name="Li Z."/>
            <person name="Song N."/>
            <person name="Ke X."/>
            <person name="Dai Q."/>
            <person name="Wu Y."/>
            <person name="Sun Y."/>
            <person name="Xu J.-R."/>
            <person name="Kang Z.K."/>
            <person name="Wang L."/>
            <person name="Huang L."/>
        </authorList>
    </citation>
    <scope>NUCLEOTIDE SEQUENCE [LARGE SCALE GENOMIC DNA]</scope>
    <source>
        <strain evidence="7">SXYL134</strain>
    </source>
</reference>
<keyword evidence="3" id="KW-0285">Flavoprotein</keyword>
<evidence type="ECO:0000313" key="7">
    <source>
        <dbReference type="Proteomes" id="UP000078576"/>
    </source>
</evidence>
<evidence type="ECO:0000256" key="3">
    <source>
        <dbReference type="RuleBase" id="RU003968"/>
    </source>
</evidence>
<feature type="domain" description="Glucose-methanol-choline oxidoreductase N-terminal" evidence="4">
    <location>
        <begin position="81"/>
        <end position="104"/>
    </location>
</feature>
<dbReference type="PANTHER" id="PTHR11552">
    <property type="entry name" value="GLUCOSE-METHANOL-CHOLINE GMC OXIDOREDUCTASE"/>
    <property type="match status" value="1"/>
</dbReference>
<protein>
    <submittedName>
        <fullName evidence="6">L-sorbose 1-dehydrogenase</fullName>
    </submittedName>
</protein>
<feature type="domain" description="Glucose-methanol-choline oxidoreductase N-terminal" evidence="5">
    <location>
        <begin position="273"/>
        <end position="287"/>
    </location>
</feature>
<dbReference type="Gene3D" id="3.50.50.60">
    <property type="entry name" value="FAD/NAD(P)-binding domain"/>
    <property type="match status" value="1"/>
</dbReference>
<comment type="similarity">
    <text evidence="1 3">Belongs to the GMC oxidoreductase family.</text>
</comment>
<name>A0A194UMQ5_CYTMA</name>
<dbReference type="SUPFAM" id="SSF54373">
    <property type="entry name" value="FAD-linked reductases, C-terminal domain"/>
    <property type="match status" value="1"/>
</dbReference>
<evidence type="ECO:0000259" key="5">
    <source>
        <dbReference type="PROSITE" id="PS00624"/>
    </source>
</evidence>
<dbReference type="PANTHER" id="PTHR11552:SF210">
    <property type="entry name" value="GLUCOSE-METHANOL-CHOLINE OXIDOREDUCTASE N-TERMINAL DOMAIN-CONTAINING PROTEIN-RELATED"/>
    <property type="match status" value="1"/>
</dbReference>
<dbReference type="InterPro" id="IPR000172">
    <property type="entry name" value="GMC_OxRdtase_N"/>
</dbReference>
<keyword evidence="2 3" id="KW-0274">FAD</keyword>
<feature type="binding site" evidence="2">
    <location>
        <begin position="91"/>
        <end position="94"/>
    </location>
    <ligand>
        <name>FAD</name>
        <dbReference type="ChEBI" id="CHEBI:57692"/>
    </ligand>
</feature>
<dbReference type="Pfam" id="PF05199">
    <property type="entry name" value="GMC_oxred_C"/>
    <property type="match status" value="1"/>
</dbReference>
<sequence length="608" mass="65611">MSTYDFVIVGGGTAGLVVATRLSEDPSKRVLVLEAGSDHTEDPRAKTPIFYSALLGTEADWCFRTVPQPDLNGRVILLNQGRALGGSSAINAHVFVPPAKGLIDSWEALGNTGWNHNSLKDYFAKSYTSPPVDLATEQALGISAWSIRNDAARGPIQTSFSGDLTHPIREAWADTFEARGHRMTEDPFLNASVGAFSCLASIDPATNERSYATTAYYNPIKGRANLHVVTGANVEKILFENGSASTKATGIQYKHDGETKIVTASKEVILAAGTLQSPKVLELSGIGDAEILKRHGIEVVKDLPGVGENLHDHVVCYNGFRAVDDLATLDPLIRQEPEAFQQAMQEYAATMSGPLSSCGVYTYAYLPVLEHFSPQGKETVKTLLDQHRPKTGGSPHEARDRAYYDITEKTLLDPKEPSGAYLSALAQITVLLDANATTIPAALPGKFVTIGTMLSQPLSRGSVHIQSGDPSVVPVVDPKYMSHPLDVEIMARHILHVKTIAGSSPLNKLLHEPLTHRDPASDFADVESAKEYARANVVSMWHLAGTCAMLPREKGGVVDAELKVYGVENLRVVDASAIPLVSTANLQATVYAFAEKAADIIKETWHMK</sequence>
<dbReference type="InterPro" id="IPR012132">
    <property type="entry name" value="GMC_OxRdtase"/>
</dbReference>
<feature type="binding site" evidence="2">
    <location>
        <begin position="541"/>
        <end position="542"/>
    </location>
    <ligand>
        <name>FAD</name>
        <dbReference type="ChEBI" id="CHEBI:57692"/>
    </ligand>
</feature>
<dbReference type="PIRSF" id="PIRSF000137">
    <property type="entry name" value="Alcohol_oxidase"/>
    <property type="match status" value="1"/>
</dbReference>